<dbReference type="InterPro" id="IPR006048">
    <property type="entry name" value="A-amylase/branching_C"/>
</dbReference>
<feature type="compositionally biased region" description="Low complexity" evidence="11">
    <location>
        <begin position="9"/>
        <end position="19"/>
    </location>
</feature>
<dbReference type="InterPro" id="IPR044143">
    <property type="entry name" value="GlgB_N_E_set_prok"/>
</dbReference>
<keyword evidence="5 10" id="KW-0321">Glycogen metabolism</keyword>
<dbReference type="InterPro" id="IPR004193">
    <property type="entry name" value="Glyco_hydro_13_N"/>
</dbReference>
<organism evidence="13 14">
    <name type="scientific">Pontibacter toksunensis</name>
    <dbReference type="NCBI Taxonomy" id="1332631"/>
    <lineage>
        <taxon>Bacteria</taxon>
        <taxon>Pseudomonadati</taxon>
        <taxon>Bacteroidota</taxon>
        <taxon>Cytophagia</taxon>
        <taxon>Cytophagales</taxon>
        <taxon>Hymenobacteraceae</taxon>
        <taxon>Pontibacter</taxon>
    </lineage>
</organism>
<protein>
    <recommendedName>
        <fullName evidence="10">1,4-alpha-glucan branching enzyme GlgB</fullName>
        <ecNumber evidence="10">2.4.1.18</ecNumber>
    </recommendedName>
    <alternativeName>
        <fullName evidence="10">1,4-alpha-D-glucan:1,4-alpha-D-glucan 6-glucosyl-transferase</fullName>
    </alternativeName>
    <alternativeName>
        <fullName evidence="10">Alpha-(1-&gt;4)-glucan branching enzyme</fullName>
    </alternativeName>
    <alternativeName>
        <fullName evidence="10">Glycogen branching enzyme</fullName>
        <shortName evidence="10">BE</shortName>
    </alternativeName>
</protein>
<keyword evidence="9 10" id="KW-0119">Carbohydrate metabolism</keyword>
<feature type="region of interest" description="Disordered" evidence="11">
    <location>
        <begin position="144"/>
        <end position="187"/>
    </location>
</feature>
<dbReference type="RefSeq" id="WP_377481408.1">
    <property type="nucleotide sequence ID" value="NZ_JBHUOX010000002.1"/>
</dbReference>
<dbReference type="Gene3D" id="2.60.40.1180">
    <property type="entry name" value="Golgi alpha-mannosidase II"/>
    <property type="match status" value="1"/>
</dbReference>
<comment type="pathway">
    <text evidence="3 10">Glycan biosynthesis; glycogen biosynthesis.</text>
</comment>
<feature type="region of interest" description="Disordered" evidence="11">
    <location>
        <begin position="1"/>
        <end position="119"/>
    </location>
</feature>
<dbReference type="Gene3D" id="3.20.20.80">
    <property type="entry name" value="Glycosidases"/>
    <property type="match status" value="1"/>
</dbReference>
<dbReference type="InterPro" id="IPR013780">
    <property type="entry name" value="Glyco_hydro_b"/>
</dbReference>
<evidence type="ECO:0000256" key="11">
    <source>
        <dbReference type="SAM" id="MobiDB-lite"/>
    </source>
</evidence>
<dbReference type="InterPro" id="IPR006047">
    <property type="entry name" value="GH13_cat_dom"/>
</dbReference>
<name>A0ABW6BRH6_9BACT</name>
<comment type="similarity">
    <text evidence="4 10">Belongs to the glycosyl hydrolase 13 family. GlgB subfamily.</text>
</comment>
<feature type="domain" description="Glycosyl hydrolase family 13 catalytic" evidence="12">
    <location>
        <begin position="344"/>
        <end position="685"/>
    </location>
</feature>
<gene>
    <name evidence="10 13" type="primary">glgB</name>
    <name evidence="13" type="ORF">ACFS7Z_04230</name>
</gene>
<feature type="compositionally biased region" description="Polar residues" evidence="11">
    <location>
        <begin position="20"/>
        <end position="33"/>
    </location>
</feature>
<dbReference type="InterPro" id="IPR006407">
    <property type="entry name" value="GlgB"/>
</dbReference>
<keyword evidence="8 10" id="KW-0320">Glycogen biosynthesis</keyword>
<feature type="compositionally biased region" description="Polar residues" evidence="11">
    <location>
        <begin position="44"/>
        <end position="54"/>
    </location>
</feature>
<dbReference type="PIRSF" id="PIRSF000463">
    <property type="entry name" value="GlgB"/>
    <property type="match status" value="1"/>
</dbReference>
<dbReference type="EC" id="2.4.1.18" evidence="10"/>
<dbReference type="InterPro" id="IPR013783">
    <property type="entry name" value="Ig-like_fold"/>
</dbReference>
<dbReference type="GO" id="GO:0003844">
    <property type="term" value="F:1,4-alpha-glucan branching enzyme activity"/>
    <property type="evidence" value="ECO:0007669"/>
    <property type="project" value="UniProtKB-EC"/>
</dbReference>
<evidence type="ECO:0000256" key="4">
    <source>
        <dbReference type="ARBA" id="ARBA00009000"/>
    </source>
</evidence>
<dbReference type="Pfam" id="PF02922">
    <property type="entry name" value="CBM_48"/>
    <property type="match status" value="1"/>
</dbReference>
<keyword evidence="6 10" id="KW-0328">Glycosyltransferase</keyword>
<comment type="catalytic activity">
    <reaction evidence="1 10">
        <text>Transfers a segment of a (1-&gt;4)-alpha-D-glucan chain to a primary hydroxy group in a similar glucan chain.</text>
        <dbReference type="EC" id="2.4.1.18"/>
    </reaction>
</comment>
<evidence type="ECO:0000256" key="1">
    <source>
        <dbReference type="ARBA" id="ARBA00000826"/>
    </source>
</evidence>
<dbReference type="CDD" id="cd02855">
    <property type="entry name" value="E_set_GBE_prok_N"/>
    <property type="match status" value="1"/>
</dbReference>
<dbReference type="Pfam" id="PF00128">
    <property type="entry name" value="Alpha-amylase"/>
    <property type="match status" value="1"/>
</dbReference>
<dbReference type="Pfam" id="PF02806">
    <property type="entry name" value="Alpha-amylase_C"/>
    <property type="match status" value="1"/>
</dbReference>
<dbReference type="NCBIfam" id="NF003811">
    <property type="entry name" value="PRK05402.1"/>
    <property type="match status" value="1"/>
</dbReference>
<dbReference type="PANTHER" id="PTHR43651">
    <property type="entry name" value="1,4-ALPHA-GLUCAN-BRANCHING ENZYME"/>
    <property type="match status" value="1"/>
</dbReference>
<reference evidence="14" key="1">
    <citation type="journal article" date="2019" name="Int. J. Syst. Evol. Microbiol.">
        <title>The Global Catalogue of Microorganisms (GCM) 10K type strain sequencing project: providing services to taxonomists for standard genome sequencing and annotation.</title>
        <authorList>
            <consortium name="The Broad Institute Genomics Platform"/>
            <consortium name="The Broad Institute Genome Sequencing Center for Infectious Disease"/>
            <person name="Wu L."/>
            <person name="Ma J."/>
        </authorList>
    </citation>
    <scope>NUCLEOTIDE SEQUENCE [LARGE SCALE GENOMIC DNA]</scope>
    <source>
        <strain evidence="14">KCTC 23984</strain>
    </source>
</reference>
<keyword evidence="14" id="KW-1185">Reference proteome</keyword>
<dbReference type="HAMAP" id="MF_00685">
    <property type="entry name" value="GlgB"/>
    <property type="match status" value="1"/>
</dbReference>
<feature type="compositionally biased region" description="Low complexity" evidence="11">
    <location>
        <begin position="166"/>
        <end position="180"/>
    </location>
</feature>
<evidence type="ECO:0000256" key="5">
    <source>
        <dbReference type="ARBA" id="ARBA00022600"/>
    </source>
</evidence>
<sequence>MAKKKESTTTETTNITQGTDLNTGQDTNKATSRQGRKTAASAVGDSQQETTGYPATTEGREKFKNTPVAEMGSPVTDSALGGEGAKASKRGRPKKTETEASPATGKKGGRTSISAASTDDSEIVVPVASNDIVQENIVIKTKATKKAARSTETSATPAAIGQADVTPENQTTVEQPQQEQTETDQGSDAAVQLASRFTDFDIYLFKEGKHFSLYEKLGSHRMEHRGRQGTYFAVWAPNAELVSVMGDFNGWSRESHRLYLRGDESGIWEGFVPDVSAGVMYKYHIKSRYNLYHAEKSDPFAFCREQPPHTASVVSDLQYDWKDQQWLDHRKSMSDKAQPYSVYELHLGSWRRKPEEDNRSLTYRELAEELPAYVKQMGFTHVELMPIMFHPFAGSWGYQVTGYFAPASNFGSPQDLMHLIDALHQNDIGVILDWVPSHFPSDEHGLAYFDGTHLFEHADPRKGYHPDWNSYIFNYGRNEVRSFLISNALFWLDKYHADGLRVDAVASMLYLDYSRKEGEWIPNEHGGRENLEAISLLKDFNQAVREKFPDVKTIAEESTAWPGVTAPVEHGGLGFDMKWMMGWMHDTLDYFSKDPIYRRYHQGEITFSMMYAFSEKFMLPLSHDEIVHGKGSLLKKMPGDEWQRFANLRTLYSYMYAHPGGKLLFMGAEIGQSSEWNHDGSVEWHLLQYGYHHGIQEVLRELNAIYKQEPALYAHSFSPEGFEWLDYNDAHNSVISFLRKSDNPDETLLVACNFTPAMHEHYRLGVPQAGQWVQVFNSDDSRYGGSNQHNEGPISTVDEPFHGREQTITLKLPPLSVVYLKLQR</sequence>
<dbReference type="SUPFAM" id="SSF51445">
    <property type="entry name" value="(Trans)glycosidases"/>
    <property type="match status" value="1"/>
</dbReference>
<dbReference type="InterPro" id="IPR037439">
    <property type="entry name" value="Branching_enzy"/>
</dbReference>
<evidence type="ECO:0000256" key="9">
    <source>
        <dbReference type="ARBA" id="ARBA00023277"/>
    </source>
</evidence>
<comment type="caution">
    <text evidence="13">The sequence shown here is derived from an EMBL/GenBank/DDBJ whole genome shotgun (WGS) entry which is preliminary data.</text>
</comment>
<dbReference type="SUPFAM" id="SSF51011">
    <property type="entry name" value="Glycosyl hydrolase domain"/>
    <property type="match status" value="1"/>
</dbReference>
<dbReference type="PANTHER" id="PTHR43651:SF3">
    <property type="entry name" value="1,4-ALPHA-GLUCAN-BRANCHING ENZYME"/>
    <property type="match status" value="1"/>
</dbReference>
<dbReference type="InterPro" id="IPR017853">
    <property type="entry name" value="GH"/>
</dbReference>
<dbReference type="EMBL" id="JBHUOX010000002">
    <property type="protein sequence ID" value="MFD2999557.1"/>
    <property type="molecule type" value="Genomic_DNA"/>
</dbReference>
<evidence type="ECO:0000256" key="10">
    <source>
        <dbReference type="HAMAP-Rule" id="MF_00685"/>
    </source>
</evidence>
<dbReference type="NCBIfam" id="TIGR01515">
    <property type="entry name" value="branching_enzym"/>
    <property type="match status" value="1"/>
</dbReference>
<comment type="function">
    <text evidence="2 10">Catalyzes the formation of the alpha-1,6-glucosidic linkages in glycogen by scission of a 1,4-alpha-linked oligosaccharide from growing alpha-1,4-glucan chains and the subsequent attachment of the oligosaccharide to the alpha-1,6 position.</text>
</comment>
<evidence type="ECO:0000313" key="13">
    <source>
        <dbReference type="EMBL" id="MFD2999557.1"/>
    </source>
</evidence>
<dbReference type="SMART" id="SM00642">
    <property type="entry name" value="Aamy"/>
    <property type="match status" value="1"/>
</dbReference>
<dbReference type="Proteomes" id="UP001597641">
    <property type="component" value="Unassembled WGS sequence"/>
</dbReference>
<dbReference type="CDD" id="cd11322">
    <property type="entry name" value="AmyAc_Glg_BE"/>
    <property type="match status" value="1"/>
</dbReference>
<evidence type="ECO:0000256" key="2">
    <source>
        <dbReference type="ARBA" id="ARBA00002953"/>
    </source>
</evidence>
<evidence type="ECO:0000256" key="8">
    <source>
        <dbReference type="ARBA" id="ARBA00023056"/>
    </source>
</evidence>
<evidence type="ECO:0000313" key="14">
    <source>
        <dbReference type="Proteomes" id="UP001597641"/>
    </source>
</evidence>
<evidence type="ECO:0000259" key="12">
    <source>
        <dbReference type="SMART" id="SM00642"/>
    </source>
</evidence>
<accession>A0ABW6BRH6</accession>
<feature type="active site" description="Nucleophile" evidence="10">
    <location>
        <position position="503"/>
    </location>
</feature>
<evidence type="ECO:0000256" key="6">
    <source>
        <dbReference type="ARBA" id="ARBA00022676"/>
    </source>
</evidence>
<feature type="active site" description="Proton donor" evidence="10">
    <location>
        <position position="556"/>
    </location>
</feature>
<dbReference type="NCBIfam" id="NF008967">
    <property type="entry name" value="PRK12313.1"/>
    <property type="match status" value="1"/>
</dbReference>
<proteinExistence type="inferred from homology"/>
<evidence type="ECO:0000256" key="7">
    <source>
        <dbReference type="ARBA" id="ARBA00022679"/>
    </source>
</evidence>
<comment type="subunit">
    <text evidence="10">Monomer.</text>
</comment>
<dbReference type="Gene3D" id="2.60.40.10">
    <property type="entry name" value="Immunoglobulins"/>
    <property type="match status" value="1"/>
</dbReference>
<keyword evidence="7 10" id="KW-0808">Transferase</keyword>
<evidence type="ECO:0000256" key="3">
    <source>
        <dbReference type="ARBA" id="ARBA00004964"/>
    </source>
</evidence>